<evidence type="ECO:0000313" key="2">
    <source>
        <dbReference type="EMBL" id="GFT45533.1"/>
    </source>
</evidence>
<keyword evidence="3" id="KW-1185">Reference proteome</keyword>
<dbReference type="EMBL" id="BMAW01110928">
    <property type="protein sequence ID" value="GFT45533.1"/>
    <property type="molecule type" value="Genomic_DNA"/>
</dbReference>
<dbReference type="Proteomes" id="UP000887013">
    <property type="component" value="Unassembled WGS sequence"/>
</dbReference>
<protein>
    <submittedName>
        <fullName evidence="2">DUF4817 domain-containing protein</fullName>
    </submittedName>
</protein>
<gene>
    <name evidence="2" type="primary">X975_11439</name>
    <name evidence="2" type="ORF">NPIL_499801</name>
</gene>
<evidence type="ECO:0000313" key="3">
    <source>
        <dbReference type="Proteomes" id="UP000887013"/>
    </source>
</evidence>
<sequence>MLSGKDKALSVMLFYMNEESATVALRKFRLQKNMKTGKGPLTVAGLTNRNGTLASESSAGTSSAREAGTRLGLPPSLIRNILHGVLNQYPYKLQSCHKLLPSIP</sequence>
<evidence type="ECO:0000256" key="1">
    <source>
        <dbReference type="SAM" id="MobiDB-lite"/>
    </source>
</evidence>
<accession>A0A8X6P2Y7</accession>
<dbReference type="AlphaFoldDB" id="A0A8X6P2Y7"/>
<feature type="region of interest" description="Disordered" evidence="1">
    <location>
        <begin position="39"/>
        <end position="69"/>
    </location>
</feature>
<feature type="compositionally biased region" description="Polar residues" evidence="1">
    <location>
        <begin position="45"/>
        <end position="64"/>
    </location>
</feature>
<proteinExistence type="predicted"/>
<name>A0A8X6P2Y7_NEPPI</name>
<organism evidence="2 3">
    <name type="scientific">Nephila pilipes</name>
    <name type="common">Giant wood spider</name>
    <name type="synonym">Nephila maculata</name>
    <dbReference type="NCBI Taxonomy" id="299642"/>
    <lineage>
        <taxon>Eukaryota</taxon>
        <taxon>Metazoa</taxon>
        <taxon>Ecdysozoa</taxon>
        <taxon>Arthropoda</taxon>
        <taxon>Chelicerata</taxon>
        <taxon>Arachnida</taxon>
        <taxon>Araneae</taxon>
        <taxon>Araneomorphae</taxon>
        <taxon>Entelegynae</taxon>
        <taxon>Araneoidea</taxon>
        <taxon>Nephilidae</taxon>
        <taxon>Nephila</taxon>
    </lineage>
</organism>
<reference evidence="2" key="1">
    <citation type="submission" date="2020-08" db="EMBL/GenBank/DDBJ databases">
        <title>Multicomponent nature underlies the extraordinary mechanical properties of spider dragline silk.</title>
        <authorList>
            <person name="Kono N."/>
            <person name="Nakamura H."/>
            <person name="Mori M."/>
            <person name="Yoshida Y."/>
            <person name="Ohtoshi R."/>
            <person name="Malay A.D."/>
            <person name="Moran D.A.P."/>
            <person name="Tomita M."/>
            <person name="Numata K."/>
            <person name="Arakawa K."/>
        </authorList>
    </citation>
    <scope>NUCLEOTIDE SEQUENCE</scope>
</reference>
<comment type="caution">
    <text evidence="2">The sequence shown here is derived from an EMBL/GenBank/DDBJ whole genome shotgun (WGS) entry which is preliminary data.</text>
</comment>